<accession>A0ABV7YLV6</accession>
<keyword evidence="2" id="KW-1185">Reference proteome</keyword>
<dbReference type="RefSeq" id="WP_205121623.1">
    <property type="nucleotide sequence ID" value="NZ_JAFBCM010000001.1"/>
</dbReference>
<protein>
    <submittedName>
        <fullName evidence="1">Uncharacterized protein</fullName>
    </submittedName>
</protein>
<gene>
    <name evidence="1" type="ORF">ACFOUW_28090</name>
</gene>
<proteinExistence type="predicted"/>
<dbReference type="Proteomes" id="UP001595699">
    <property type="component" value="Unassembled WGS sequence"/>
</dbReference>
<evidence type="ECO:0000313" key="1">
    <source>
        <dbReference type="EMBL" id="MFC3764730.1"/>
    </source>
</evidence>
<name>A0ABV7YLV6_9ACTN</name>
<evidence type="ECO:0000313" key="2">
    <source>
        <dbReference type="Proteomes" id="UP001595699"/>
    </source>
</evidence>
<comment type="caution">
    <text evidence="1">The sequence shown here is derived from an EMBL/GenBank/DDBJ whole genome shotgun (WGS) entry which is preliminary data.</text>
</comment>
<reference evidence="2" key="1">
    <citation type="journal article" date="2019" name="Int. J. Syst. Evol. Microbiol.">
        <title>The Global Catalogue of Microorganisms (GCM) 10K type strain sequencing project: providing services to taxonomists for standard genome sequencing and annotation.</title>
        <authorList>
            <consortium name="The Broad Institute Genomics Platform"/>
            <consortium name="The Broad Institute Genome Sequencing Center for Infectious Disease"/>
            <person name="Wu L."/>
            <person name="Ma J."/>
        </authorList>
    </citation>
    <scope>NUCLEOTIDE SEQUENCE [LARGE SCALE GENOMIC DNA]</scope>
    <source>
        <strain evidence="2">CGMCC 4.7241</strain>
    </source>
</reference>
<organism evidence="1 2">
    <name type="scientific">Tenggerimyces flavus</name>
    <dbReference type="NCBI Taxonomy" id="1708749"/>
    <lineage>
        <taxon>Bacteria</taxon>
        <taxon>Bacillati</taxon>
        <taxon>Actinomycetota</taxon>
        <taxon>Actinomycetes</taxon>
        <taxon>Propionibacteriales</taxon>
        <taxon>Nocardioidaceae</taxon>
        <taxon>Tenggerimyces</taxon>
    </lineage>
</organism>
<sequence>MIVAPSQVPGGILERFDDARRRGATLLALEAGDREVRSLAHESLTVLDAEPKVFDHDALWLPATDRPDRLIVPDAPGFGFETAQHLVSLAAGEQAAPVGRRRGFRDKLGRLLDRISGDSVVDHSLAGR</sequence>
<dbReference type="EMBL" id="JBHRZH010000032">
    <property type="protein sequence ID" value="MFC3764730.1"/>
    <property type="molecule type" value="Genomic_DNA"/>
</dbReference>